<evidence type="ECO:0000256" key="12">
    <source>
        <dbReference type="ARBA" id="ARBA00031184"/>
    </source>
</evidence>
<dbReference type="Pfam" id="PF22456">
    <property type="entry name" value="PqqF-like_C_4"/>
    <property type="match status" value="1"/>
</dbReference>
<gene>
    <name evidence="21" type="ORF">AW736_25195</name>
</gene>
<comment type="similarity">
    <text evidence="3 14">Belongs to the peptidase M16 family.</text>
</comment>
<comment type="function">
    <text evidence="2">Endopeptidase that degrades small peptides of less than 7 kDa, such as glucagon and insulin.</text>
</comment>
<keyword evidence="16" id="KW-0732">Signal</keyword>
<dbReference type="InterPro" id="IPR007863">
    <property type="entry name" value="Peptidase_M16_C"/>
</dbReference>
<evidence type="ECO:0000259" key="17">
    <source>
        <dbReference type="Pfam" id="PF00675"/>
    </source>
</evidence>
<dbReference type="Pfam" id="PF16187">
    <property type="entry name" value="Peptidase_M16_M"/>
    <property type="match status" value="1"/>
</dbReference>
<accession>A0A178ID58</accession>
<feature type="region of interest" description="Disordered" evidence="15">
    <location>
        <begin position="946"/>
        <end position="972"/>
    </location>
</feature>
<evidence type="ECO:0000256" key="11">
    <source>
        <dbReference type="ARBA" id="ARBA00029597"/>
    </source>
</evidence>
<name>A0A178ID58_9BACT</name>
<feature type="compositionally biased region" description="Polar residues" evidence="15">
    <location>
        <begin position="953"/>
        <end position="972"/>
    </location>
</feature>
<feature type="signal peptide" evidence="16">
    <location>
        <begin position="1"/>
        <end position="31"/>
    </location>
</feature>
<dbReference type="InterPro" id="IPR054734">
    <property type="entry name" value="PqqF-like_C_4"/>
</dbReference>
<dbReference type="GO" id="GO:0004222">
    <property type="term" value="F:metalloendopeptidase activity"/>
    <property type="evidence" value="ECO:0007669"/>
    <property type="project" value="UniProtKB-EC"/>
</dbReference>
<protein>
    <recommendedName>
        <fullName evidence="5">Protease 3</fullName>
        <ecNumber evidence="4">3.4.24.55</ecNumber>
    </recommendedName>
    <alternativeName>
        <fullName evidence="13">Pitrilysin</fullName>
    </alternativeName>
    <alternativeName>
        <fullName evidence="12">Protease III</fullName>
    </alternativeName>
    <alternativeName>
        <fullName evidence="11">Protease pi</fullName>
    </alternativeName>
</protein>
<keyword evidence="9" id="KW-0862">Zinc</keyword>
<evidence type="ECO:0000259" key="18">
    <source>
        <dbReference type="Pfam" id="PF05193"/>
    </source>
</evidence>
<evidence type="ECO:0000256" key="10">
    <source>
        <dbReference type="ARBA" id="ARBA00023049"/>
    </source>
</evidence>
<dbReference type="SUPFAM" id="SSF63411">
    <property type="entry name" value="LuxS/MPP-like metallohydrolase"/>
    <property type="match status" value="4"/>
</dbReference>
<evidence type="ECO:0000313" key="21">
    <source>
        <dbReference type="EMBL" id="OAM86999.1"/>
    </source>
</evidence>
<keyword evidence="7" id="KW-0479">Metal-binding</keyword>
<dbReference type="AlphaFoldDB" id="A0A178ID58"/>
<feature type="chain" id="PRO_5008088617" description="Protease 3" evidence="16">
    <location>
        <begin position="32"/>
        <end position="972"/>
    </location>
</feature>
<evidence type="ECO:0000259" key="19">
    <source>
        <dbReference type="Pfam" id="PF16187"/>
    </source>
</evidence>
<sequence>MKFPSASVRVPGVFLASAFAFLFAASVPASATLHPPKLIALPAVPAFATADSPPPADVPPRPRAVNDESAVRHLVLDNGLRVLLVSDPRLNKSAASVAVGAGSLDDPEGRDGLAHFLEHMLFLGTEKYPDAGRYQRFIDANAGAWNAYTAGSVTNYHFEVRHEAFAEALDVFAQFFIAPLFTPEFTEREINAVNSEFQMRLENDLWRQFQLMQGFFEKDHPEHHFAIGNAATLAGTTRDELLAFYRAHYSANRMALALTGKASLDQLEQLARACFSAVENRRISPVAPPPGFLPPKPALRLIRMQPVKDLQQLTLLFPLPGFRADYASKPAALLSFILGHEGEGSLLSSLKRDGLATALGAYLDGETETYGSCLVNITLTPAGVENHRTVLARVFSAIDSLRRAGYPEHLFRERQAMARLDEAFQDKGEGMSRAIELANLALQYPLEIADREPYLWLAPDPAAYQRLLDALRPDNLLATLTAKNQPADRTEPWYGTRYSYAEDTGPVWQALVQPARDNVLHPPAPNPYIPGRTDLLPAMPLQLIDEPALSLYYAQDAEFHRPMSSQRFLLRMPRSLATLEDAVLLRLYAACVREALNETTYPAAEAGLAYTLEATPDGLAFSVSGYDESAGRLLDTLAAGLVEIDLTAERYAALQDALVRELSSFLRAEAYAVAGATLRATVFENNYRPDEQLPAAQRATLGDIRAFAKKLRSGARLEALAYGNLTAAEAAATARRVAEKLAVAPPPAADPLLAPRLLVRAAADLLAAETLPGNNSAFLRDYILGPDDPEHRAAALILNNFVGEPFFTELRTRQQLGYVAQAWAATRETQTTLNFLIQSGTHSADELAARADTFIATFPAQFAALTGDEWAALVEGARAQLEEKDKTIPERAARLFTLAYQRAADWARREETLKALDRLAKSRVEQLLKTALAPDTRRQATILAYARDHAPKTEQTPTFTDRSAWKKTQTYK</sequence>
<dbReference type="Gene3D" id="3.30.830.10">
    <property type="entry name" value="Metalloenzyme, LuxS/M16 peptidase-like"/>
    <property type="match status" value="4"/>
</dbReference>
<dbReference type="EC" id="3.4.24.55" evidence="4"/>
<dbReference type="InterPro" id="IPR050626">
    <property type="entry name" value="Peptidase_M16"/>
</dbReference>
<evidence type="ECO:0000256" key="13">
    <source>
        <dbReference type="ARBA" id="ARBA00033450"/>
    </source>
</evidence>
<comment type="caution">
    <text evidence="21">The sequence shown here is derived from an EMBL/GenBank/DDBJ whole genome shotgun (WGS) entry which is preliminary data.</text>
</comment>
<evidence type="ECO:0000256" key="16">
    <source>
        <dbReference type="SAM" id="SignalP"/>
    </source>
</evidence>
<dbReference type="Pfam" id="PF00675">
    <property type="entry name" value="Peptidase_M16"/>
    <property type="match status" value="1"/>
</dbReference>
<evidence type="ECO:0000256" key="3">
    <source>
        <dbReference type="ARBA" id="ARBA00007261"/>
    </source>
</evidence>
<evidence type="ECO:0000256" key="14">
    <source>
        <dbReference type="RuleBase" id="RU004447"/>
    </source>
</evidence>
<dbReference type="InterPro" id="IPR032632">
    <property type="entry name" value="Peptidase_M16_M"/>
</dbReference>
<comment type="cofactor">
    <cofactor evidence="1">
        <name>Zn(2+)</name>
        <dbReference type="ChEBI" id="CHEBI:29105"/>
    </cofactor>
</comment>
<feature type="domain" description="Peptidase M16 middle/third" evidence="19">
    <location>
        <begin position="424"/>
        <end position="693"/>
    </location>
</feature>
<feature type="domain" description="Peptidase M16 C-terminal" evidence="18">
    <location>
        <begin position="237"/>
        <end position="413"/>
    </location>
</feature>
<evidence type="ECO:0000256" key="5">
    <source>
        <dbReference type="ARBA" id="ARBA00017565"/>
    </source>
</evidence>
<dbReference type="PANTHER" id="PTHR43690">
    <property type="entry name" value="NARDILYSIN"/>
    <property type="match status" value="1"/>
</dbReference>
<evidence type="ECO:0000256" key="8">
    <source>
        <dbReference type="ARBA" id="ARBA00022801"/>
    </source>
</evidence>
<feature type="domain" description="Peptidase M16 N-terminal" evidence="17">
    <location>
        <begin position="81"/>
        <end position="212"/>
    </location>
</feature>
<dbReference type="Proteomes" id="UP000078486">
    <property type="component" value="Unassembled WGS sequence"/>
</dbReference>
<dbReference type="Pfam" id="PF05193">
    <property type="entry name" value="Peptidase_M16_C"/>
    <property type="match status" value="1"/>
</dbReference>
<dbReference type="GO" id="GO:0006508">
    <property type="term" value="P:proteolysis"/>
    <property type="evidence" value="ECO:0007669"/>
    <property type="project" value="UniProtKB-KW"/>
</dbReference>
<evidence type="ECO:0000256" key="6">
    <source>
        <dbReference type="ARBA" id="ARBA00022670"/>
    </source>
</evidence>
<dbReference type="PROSITE" id="PS00143">
    <property type="entry name" value="INSULINASE"/>
    <property type="match status" value="1"/>
</dbReference>
<dbReference type="InterPro" id="IPR001431">
    <property type="entry name" value="Pept_M16_Zn_BS"/>
</dbReference>
<proteinExistence type="inferred from homology"/>
<keyword evidence="10" id="KW-0482">Metalloprotease</keyword>
<dbReference type="GO" id="GO:0005737">
    <property type="term" value="C:cytoplasm"/>
    <property type="evidence" value="ECO:0007669"/>
    <property type="project" value="UniProtKB-ARBA"/>
</dbReference>
<evidence type="ECO:0000313" key="22">
    <source>
        <dbReference type="Proteomes" id="UP000078486"/>
    </source>
</evidence>
<evidence type="ECO:0000256" key="15">
    <source>
        <dbReference type="SAM" id="MobiDB-lite"/>
    </source>
</evidence>
<evidence type="ECO:0000256" key="7">
    <source>
        <dbReference type="ARBA" id="ARBA00022723"/>
    </source>
</evidence>
<feature type="domain" description="Coenzyme PQQ synthesis protein F-like C-terminal lobe" evidence="20">
    <location>
        <begin position="798"/>
        <end position="895"/>
    </location>
</feature>
<evidence type="ECO:0000256" key="1">
    <source>
        <dbReference type="ARBA" id="ARBA00001947"/>
    </source>
</evidence>
<dbReference type="RefSeq" id="WP_068773056.1">
    <property type="nucleotide sequence ID" value="NZ_CP109796.1"/>
</dbReference>
<dbReference type="InterPro" id="IPR011249">
    <property type="entry name" value="Metalloenz_LuxS/M16"/>
</dbReference>
<keyword evidence="22" id="KW-1185">Reference proteome</keyword>
<dbReference type="STRING" id="1184151.AW736_25195"/>
<reference evidence="21 22" key="1">
    <citation type="submission" date="2016-01" db="EMBL/GenBank/DDBJ databases">
        <title>High potential of lignocellulose degradation of a new Verrucomicrobia species.</title>
        <authorList>
            <person name="Wang Y."/>
            <person name="Shi Y."/>
            <person name="Qiu Z."/>
            <person name="Liu S."/>
            <person name="Yang H."/>
        </authorList>
    </citation>
    <scope>NUCLEOTIDE SEQUENCE [LARGE SCALE GENOMIC DNA]</scope>
    <source>
        <strain evidence="21 22">TSB47</strain>
    </source>
</reference>
<evidence type="ECO:0000256" key="2">
    <source>
        <dbReference type="ARBA" id="ARBA00002184"/>
    </source>
</evidence>
<keyword evidence="6" id="KW-0645">Protease</keyword>
<dbReference type="PANTHER" id="PTHR43690:SF18">
    <property type="entry name" value="INSULIN-DEGRADING ENZYME-RELATED"/>
    <property type="match status" value="1"/>
</dbReference>
<evidence type="ECO:0000256" key="4">
    <source>
        <dbReference type="ARBA" id="ARBA00012449"/>
    </source>
</evidence>
<evidence type="ECO:0000259" key="20">
    <source>
        <dbReference type="Pfam" id="PF22456"/>
    </source>
</evidence>
<dbReference type="GO" id="GO:0046872">
    <property type="term" value="F:metal ion binding"/>
    <property type="evidence" value="ECO:0007669"/>
    <property type="project" value="UniProtKB-KW"/>
</dbReference>
<organism evidence="21 22">
    <name type="scientific">Termitidicoccus mucosus</name>
    <dbReference type="NCBI Taxonomy" id="1184151"/>
    <lineage>
        <taxon>Bacteria</taxon>
        <taxon>Pseudomonadati</taxon>
        <taxon>Verrucomicrobiota</taxon>
        <taxon>Opitutia</taxon>
        <taxon>Opitutales</taxon>
        <taxon>Opitutaceae</taxon>
        <taxon>Termitidicoccus</taxon>
    </lineage>
</organism>
<keyword evidence="8" id="KW-0378">Hydrolase</keyword>
<dbReference type="FunFam" id="3.30.830.10:FF:000012">
    <property type="entry name" value="Protease 3"/>
    <property type="match status" value="1"/>
</dbReference>
<dbReference type="EMBL" id="LRRQ01000189">
    <property type="protein sequence ID" value="OAM86999.1"/>
    <property type="molecule type" value="Genomic_DNA"/>
</dbReference>
<dbReference type="InterPro" id="IPR011765">
    <property type="entry name" value="Pept_M16_N"/>
</dbReference>
<evidence type="ECO:0000256" key="9">
    <source>
        <dbReference type="ARBA" id="ARBA00022833"/>
    </source>
</evidence>